<comment type="caution">
    <text evidence="1">The sequence shown here is derived from an EMBL/GenBank/DDBJ whole genome shotgun (WGS) entry which is preliminary data.</text>
</comment>
<sequence>MTTYSHRFFDKNTGEEIYASDDFRFTAVPAINHRISDPEFRERYGGPAIVNRVEAGDAEDDDIELLVYVDGAEEILNTQDQDDGYRRS</sequence>
<dbReference type="EMBL" id="BMZB01000003">
    <property type="protein sequence ID" value="GGZ37520.1"/>
    <property type="molecule type" value="Genomic_DNA"/>
</dbReference>
<evidence type="ECO:0000313" key="1">
    <source>
        <dbReference type="EMBL" id="GGZ37520.1"/>
    </source>
</evidence>
<gene>
    <name evidence="1" type="ORF">GCM10011273_24960</name>
</gene>
<keyword evidence="2" id="KW-1185">Reference proteome</keyword>
<reference evidence="1" key="2">
    <citation type="submission" date="2020-09" db="EMBL/GenBank/DDBJ databases">
        <authorList>
            <person name="Sun Q."/>
            <person name="Kim S."/>
        </authorList>
    </citation>
    <scope>NUCLEOTIDE SEQUENCE</scope>
    <source>
        <strain evidence="1">KCTC 32296</strain>
    </source>
</reference>
<name>A0A918Q8R6_9CAUL</name>
<organism evidence="1 2">
    <name type="scientific">Asticcacaulis endophyticus</name>
    <dbReference type="NCBI Taxonomy" id="1395890"/>
    <lineage>
        <taxon>Bacteria</taxon>
        <taxon>Pseudomonadati</taxon>
        <taxon>Pseudomonadota</taxon>
        <taxon>Alphaproteobacteria</taxon>
        <taxon>Caulobacterales</taxon>
        <taxon>Caulobacteraceae</taxon>
        <taxon>Asticcacaulis</taxon>
    </lineage>
</organism>
<reference evidence="1" key="1">
    <citation type="journal article" date="2014" name="Int. J. Syst. Evol. Microbiol.">
        <title>Complete genome sequence of Corynebacterium casei LMG S-19264T (=DSM 44701T), isolated from a smear-ripened cheese.</title>
        <authorList>
            <consortium name="US DOE Joint Genome Institute (JGI-PGF)"/>
            <person name="Walter F."/>
            <person name="Albersmeier A."/>
            <person name="Kalinowski J."/>
            <person name="Ruckert C."/>
        </authorList>
    </citation>
    <scope>NUCLEOTIDE SEQUENCE</scope>
    <source>
        <strain evidence="1">KCTC 32296</strain>
    </source>
</reference>
<dbReference type="AlphaFoldDB" id="A0A918Q8R6"/>
<proteinExistence type="predicted"/>
<evidence type="ECO:0000313" key="2">
    <source>
        <dbReference type="Proteomes" id="UP000662572"/>
    </source>
</evidence>
<dbReference type="Proteomes" id="UP000662572">
    <property type="component" value="Unassembled WGS sequence"/>
</dbReference>
<accession>A0A918Q8R6</accession>
<protein>
    <submittedName>
        <fullName evidence="1">Uncharacterized protein</fullName>
    </submittedName>
</protein>
<dbReference type="RefSeq" id="WP_189487046.1">
    <property type="nucleotide sequence ID" value="NZ_BMZB01000003.1"/>
</dbReference>